<feature type="region of interest" description="Disordered" evidence="1">
    <location>
        <begin position="233"/>
        <end position="252"/>
    </location>
</feature>
<dbReference type="InterPro" id="IPR028082">
    <property type="entry name" value="Peripla_BP_I"/>
</dbReference>
<name>A0A4Y9R669_9MICO</name>
<dbReference type="EMBL" id="SPQZ01000001">
    <property type="protein sequence ID" value="TFW00060.1"/>
    <property type="molecule type" value="Genomic_DNA"/>
</dbReference>
<dbReference type="PROSITE" id="PS51257">
    <property type="entry name" value="PROKAR_LIPOPROTEIN"/>
    <property type="match status" value="1"/>
</dbReference>
<reference evidence="3 4" key="1">
    <citation type="journal article" date="2018" name="J. Microbiol.">
        <title>Leifsonia flava sp. nov., a novel actinobacterium isolated from the rhizosphere of Aquilegia viridiflora.</title>
        <authorList>
            <person name="Cai Y."/>
            <person name="Tao W.Z."/>
            <person name="Ma Y.J."/>
            <person name="Cheng J."/>
            <person name="Zhang M.Y."/>
            <person name="Zhang Y.X."/>
        </authorList>
    </citation>
    <scope>NUCLEOTIDE SEQUENCE [LARGE SCALE GENOMIC DNA]</scope>
    <source>
        <strain evidence="3 4">SYP-B2174</strain>
    </source>
</reference>
<dbReference type="Proteomes" id="UP000298127">
    <property type="component" value="Unassembled WGS sequence"/>
</dbReference>
<keyword evidence="4" id="KW-1185">Reference proteome</keyword>
<evidence type="ECO:0000256" key="1">
    <source>
        <dbReference type="SAM" id="MobiDB-lite"/>
    </source>
</evidence>
<proteinExistence type="predicted"/>
<gene>
    <name evidence="3" type="ORF">E4M00_02385</name>
</gene>
<comment type="caution">
    <text evidence="3">The sequence shown here is derived from an EMBL/GenBank/DDBJ whole genome shotgun (WGS) entry which is preliminary data.</text>
</comment>
<evidence type="ECO:0008006" key="5">
    <source>
        <dbReference type="Google" id="ProtNLM"/>
    </source>
</evidence>
<evidence type="ECO:0000313" key="4">
    <source>
        <dbReference type="Proteomes" id="UP000298127"/>
    </source>
</evidence>
<keyword evidence="2" id="KW-0732">Signal</keyword>
<accession>A0A4Y9R669</accession>
<dbReference type="SUPFAM" id="SSF53822">
    <property type="entry name" value="Periplasmic binding protein-like I"/>
    <property type="match status" value="1"/>
</dbReference>
<feature type="chain" id="PRO_5039422542" description="Leucine-binding protein domain-containing protein" evidence="2">
    <location>
        <begin position="25"/>
        <end position="252"/>
    </location>
</feature>
<organism evidence="3 4">
    <name type="scientific">Orlajensenia leifsoniae</name>
    <dbReference type="NCBI Taxonomy" id="2561933"/>
    <lineage>
        <taxon>Bacteria</taxon>
        <taxon>Bacillati</taxon>
        <taxon>Actinomycetota</taxon>
        <taxon>Actinomycetes</taxon>
        <taxon>Micrococcales</taxon>
        <taxon>Microbacteriaceae</taxon>
        <taxon>Orlajensenia</taxon>
    </lineage>
</organism>
<sequence length="252" mass="25331">MRIHRSVALAALVAGALLLTGCTAQDQGEERSTPTATPTPVPIVAGDGSLHLMTVLDMAGKTADVSQARVAGVELAVRELNEQGGVLGAPVVVVHRSTTADAAAIVKELTDRSIDVVLWAAKGDIPEEIAAVGGATTVVRIGQADWKPDEAFSARLQSADPGAKPLIGGGEAYDTTMRVALAATVADNDSGSAVADAITAVSSGTFSCVSFGECAAALADDATIVYAGVTGTGGLAQATPEPEPSPTKSKKK</sequence>
<evidence type="ECO:0000256" key="2">
    <source>
        <dbReference type="SAM" id="SignalP"/>
    </source>
</evidence>
<feature type="signal peptide" evidence="2">
    <location>
        <begin position="1"/>
        <end position="24"/>
    </location>
</feature>
<protein>
    <recommendedName>
        <fullName evidence="5">Leucine-binding protein domain-containing protein</fullName>
    </recommendedName>
</protein>
<dbReference type="RefSeq" id="WP_135118931.1">
    <property type="nucleotide sequence ID" value="NZ_SPQZ01000001.1"/>
</dbReference>
<dbReference type="Gene3D" id="3.40.50.2300">
    <property type="match status" value="1"/>
</dbReference>
<evidence type="ECO:0000313" key="3">
    <source>
        <dbReference type="EMBL" id="TFW00060.1"/>
    </source>
</evidence>
<dbReference type="AlphaFoldDB" id="A0A4Y9R669"/>